<feature type="signal peptide" evidence="2">
    <location>
        <begin position="1"/>
        <end position="25"/>
    </location>
</feature>
<keyword evidence="2" id="KW-0732">Signal</keyword>
<organism evidence="4 5">
    <name type="scientific">Streptomyces mobaraensis</name>
    <name type="common">Streptoverticillium mobaraense</name>
    <dbReference type="NCBI Taxonomy" id="35621"/>
    <lineage>
        <taxon>Bacteria</taxon>
        <taxon>Bacillati</taxon>
        <taxon>Actinomycetota</taxon>
        <taxon>Actinomycetes</taxon>
        <taxon>Kitasatosporales</taxon>
        <taxon>Streptomycetaceae</taxon>
        <taxon>Streptomyces</taxon>
    </lineage>
</organism>
<dbReference type="Proteomes" id="UP000327000">
    <property type="component" value="Unassembled WGS sequence"/>
</dbReference>
<dbReference type="InterPro" id="IPR025326">
    <property type="entry name" value="DUF4232"/>
</dbReference>
<sequence length="207" mass="21226">MNRTPRTLPLAALLIVCTAAPLACARPAPVPAVRDEPGGRPGPRTPSAGPSRSTPAVPGPSAAACPREGLRVTAGPVDAAMGLRSMGVRLENCGTAPRTVEGRPRLRVLGEKGEALDVAVRDDLAATPRPGGPDTPARPVTLRPGAAATAVVLWRNTYDDTRRPPLLGRHLEVTPAPGVRAQTVEPEGGLDLGSTGKVAVGPWKPVG</sequence>
<feature type="domain" description="DUF4232" evidence="3">
    <location>
        <begin position="65"/>
        <end position="203"/>
    </location>
</feature>
<feature type="region of interest" description="Disordered" evidence="1">
    <location>
        <begin position="30"/>
        <end position="66"/>
    </location>
</feature>
<dbReference type="OrthoDB" id="3827416at2"/>
<dbReference type="AlphaFoldDB" id="A0A5N5W4V7"/>
<feature type="chain" id="PRO_5025036071" evidence="2">
    <location>
        <begin position="26"/>
        <end position="207"/>
    </location>
</feature>
<evidence type="ECO:0000313" key="5">
    <source>
        <dbReference type="Proteomes" id="UP000327000"/>
    </source>
</evidence>
<dbReference type="EMBL" id="VOKX01000040">
    <property type="protein sequence ID" value="KAB7841612.1"/>
    <property type="molecule type" value="Genomic_DNA"/>
</dbReference>
<keyword evidence="5" id="KW-1185">Reference proteome</keyword>
<evidence type="ECO:0000256" key="2">
    <source>
        <dbReference type="SAM" id="SignalP"/>
    </source>
</evidence>
<evidence type="ECO:0000256" key="1">
    <source>
        <dbReference type="SAM" id="MobiDB-lite"/>
    </source>
</evidence>
<comment type="caution">
    <text evidence="4">The sequence shown here is derived from an EMBL/GenBank/DDBJ whole genome shotgun (WGS) entry which is preliminary data.</text>
</comment>
<dbReference type="Pfam" id="PF14016">
    <property type="entry name" value="DUF4232"/>
    <property type="match status" value="1"/>
</dbReference>
<accession>A0A5N5W4V7</accession>
<reference evidence="4 5" key="1">
    <citation type="journal article" date="2019" name="Microb. Cell Fact.">
        <title>Exploring novel herbicidin analogues by transcriptional regulator overexpression and MS/MS molecular networking.</title>
        <authorList>
            <person name="Shi Y."/>
            <person name="Gu R."/>
            <person name="Li Y."/>
            <person name="Wang X."/>
            <person name="Ren W."/>
            <person name="Li X."/>
            <person name="Wang L."/>
            <person name="Xie Y."/>
            <person name="Hong B."/>
        </authorList>
    </citation>
    <scope>NUCLEOTIDE SEQUENCE [LARGE SCALE GENOMIC DNA]</scope>
    <source>
        <strain evidence="4 5">US-43</strain>
    </source>
</reference>
<feature type="region of interest" description="Disordered" evidence="1">
    <location>
        <begin position="168"/>
        <end position="207"/>
    </location>
</feature>
<evidence type="ECO:0000259" key="3">
    <source>
        <dbReference type="Pfam" id="PF14016"/>
    </source>
</evidence>
<proteinExistence type="predicted"/>
<dbReference type="RefSeq" id="WP_152264424.1">
    <property type="nucleotide sequence ID" value="NZ_VOKX01000040.1"/>
</dbReference>
<protein>
    <submittedName>
        <fullName evidence="4">DUF4232 domain-containing protein</fullName>
    </submittedName>
</protein>
<gene>
    <name evidence="4" type="ORF">FRZ00_20095</name>
</gene>
<name>A0A5N5W4V7_STRMB</name>
<evidence type="ECO:0000313" key="4">
    <source>
        <dbReference type="EMBL" id="KAB7841612.1"/>
    </source>
</evidence>